<dbReference type="EMBL" id="MNXQ01000022">
    <property type="protein sequence ID" value="OIP03850.1"/>
    <property type="molecule type" value="Genomic_DNA"/>
</dbReference>
<organism evidence="1 2">
    <name type="scientific">Candidatus Beckwithbacteria bacterium CG2_30_44_31</name>
    <dbReference type="NCBI Taxonomy" id="1805035"/>
    <lineage>
        <taxon>Bacteria</taxon>
        <taxon>Candidatus Beckwithiibacteriota</taxon>
    </lineage>
</organism>
<protein>
    <recommendedName>
        <fullName evidence="3">Transcriptional regulator</fullName>
    </recommendedName>
</protein>
<evidence type="ECO:0000313" key="2">
    <source>
        <dbReference type="Proteomes" id="UP000183605"/>
    </source>
</evidence>
<evidence type="ECO:0008006" key="3">
    <source>
        <dbReference type="Google" id="ProtNLM"/>
    </source>
</evidence>
<dbReference type="AlphaFoldDB" id="A0A1J5B780"/>
<proteinExistence type="predicted"/>
<accession>A0A1J5B780</accession>
<reference evidence="1 2" key="1">
    <citation type="journal article" date="2016" name="Environ. Microbiol.">
        <title>Genomic resolution of a cold subsurface aquifer community provides metabolic insights for novel microbes adapted to high CO concentrations.</title>
        <authorList>
            <person name="Probst A.J."/>
            <person name="Castelle C.J."/>
            <person name="Singh A."/>
            <person name="Brown C.T."/>
            <person name="Anantharaman K."/>
            <person name="Sharon I."/>
            <person name="Hug L.A."/>
            <person name="Burstein D."/>
            <person name="Emerson J.B."/>
            <person name="Thomas B.C."/>
            <person name="Banfield J.F."/>
        </authorList>
    </citation>
    <scope>NUCLEOTIDE SEQUENCE [LARGE SCALE GENOMIC DNA]</scope>
    <source>
        <strain evidence="1">CG2_30_44_31</strain>
    </source>
</reference>
<gene>
    <name evidence="1" type="ORF">AUK18_01150</name>
</gene>
<name>A0A1J5B780_9BACT</name>
<sequence>MKFKEFHQALSLPVFTTIQAQKIYSGGPGALLIQLSRWTKRGELVRLKQGLYQFSDRLVDEFTLAGLLYLPSYISLETALNNQGIIPDVSLNVTSVSPTTTKIIKTARGNFLYSKIQQALFFGWQTVKDTNGFHYQIALPEKALLDWIYLRKIKDFTDQRISWPELNMQKLKKFSQAYPGWVKEVVDEQLNR</sequence>
<comment type="caution">
    <text evidence="1">The sequence shown here is derived from an EMBL/GenBank/DDBJ whole genome shotgun (WGS) entry which is preliminary data.</text>
</comment>
<dbReference type="Proteomes" id="UP000183605">
    <property type="component" value="Unassembled WGS sequence"/>
</dbReference>
<evidence type="ECO:0000313" key="1">
    <source>
        <dbReference type="EMBL" id="OIP03850.1"/>
    </source>
</evidence>